<organism evidence="1 2">
    <name type="scientific">Bacteroides sedimenti</name>
    <dbReference type="NCBI Taxonomy" id="2136147"/>
    <lineage>
        <taxon>Bacteria</taxon>
        <taxon>Pseudomonadati</taxon>
        <taxon>Bacteroidota</taxon>
        <taxon>Bacteroidia</taxon>
        <taxon>Bacteroidales</taxon>
        <taxon>Bacteroidaceae</taxon>
        <taxon>Bacteroides</taxon>
    </lineage>
</organism>
<proteinExistence type="predicted"/>
<keyword evidence="2" id="KW-1185">Reference proteome</keyword>
<protein>
    <submittedName>
        <fullName evidence="1">Uncharacterized protein</fullName>
    </submittedName>
</protein>
<name>A0ABM8IK59_9BACE</name>
<accession>A0ABM8IK59</accession>
<reference evidence="1 2" key="1">
    <citation type="submission" date="2023-04" db="EMBL/GenBank/DDBJ databases">
        <title>Draft genome sequence of acteroides sedimenti strain YN3PY1.</title>
        <authorList>
            <person name="Yoshida N."/>
        </authorList>
    </citation>
    <scope>NUCLEOTIDE SEQUENCE [LARGE SCALE GENOMIC DNA]</scope>
    <source>
        <strain evidence="1 2">YN3PY1</strain>
    </source>
</reference>
<evidence type="ECO:0000313" key="2">
    <source>
        <dbReference type="Proteomes" id="UP001496674"/>
    </source>
</evidence>
<gene>
    <name evidence="1" type="ORF">BSYN_27080</name>
</gene>
<dbReference type="EMBL" id="AP028055">
    <property type="protein sequence ID" value="BEH00444.1"/>
    <property type="molecule type" value="Genomic_DNA"/>
</dbReference>
<sequence length="172" mass="20699">MGCGPADKDIYTLSEIKKICSPTDPIFDPRPDFNLVFTIGVDDSIYVLNINQLHKLYKRGYVNKYKKFYDFAYEALNQRIKVDFKKSTIVYDYKRRFKLMPYITILYNQEGLEGLIDRFCKYDEKRGFYFLQLKTDIHMYASTISYYFFLNRYYTLESDDQFGVSYTNIDKW</sequence>
<dbReference type="Proteomes" id="UP001496674">
    <property type="component" value="Chromosome"/>
</dbReference>
<evidence type="ECO:0000313" key="1">
    <source>
        <dbReference type="EMBL" id="BEH00444.1"/>
    </source>
</evidence>